<dbReference type="GO" id="GO:0004806">
    <property type="term" value="F:triacylglycerol lipase activity"/>
    <property type="evidence" value="ECO:0007669"/>
    <property type="project" value="TreeGrafter"/>
</dbReference>
<dbReference type="Pfam" id="PF12697">
    <property type="entry name" value="Abhydrolase_6"/>
    <property type="match status" value="1"/>
</dbReference>
<dbReference type="InterPro" id="IPR029058">
    <property type="entry name" value="AB_hydrolase_fold"/>
</dbReference>
<gene>
    <name evidence="2" type="ORF">ADL12_41740</name>
</gene>
<feature type="domain" description="AB hydrolase-1" evidence="1">
    <location>
        <begin position="23"/>
        <end position="255"/>
    </location>
</feature>
<dbReference type="EMBL" id="LLZG01000394">
    <property type="protein sequence ID" value="KUL22715.1"/>
    <property type="molecule type" value="Genomic_DNA"/>
</dbReference>
<dbReference type="PANTHER" id="PTHR43433:SF5">
    <property type="entry name" value="AB HYDROLASE-1 DOMAIN-CONTAINING PROTEIN"/>
    <property type="match status" value="1"/>
</dbReference>
<name>A0A101J9M4_9ACTN</name>
<dbReference type="Proteomes" id="UP000053923">
    <property type="component" value="Unassembled WGS sequence"/>
</dbReference>
<keyword evidence="3" id="KW-1185">Reference proteome</keyword>
<sequence length="265" mass="28144">MSSIAVNGAGIYHELRGTGPSVMFISGATGDAGHFERVADLLADEFTVLTYDRRGNSRSLPPRGWGTTSVAEQADDAAALLSELGLAPAAVYGNSYGATFALDLLLRHPGVVRSAVLHEPAMISVVDDPAAAQTSVRSAVQEGLARGGPPEAVDRFFRLVVGDATWDRLPTGLRDRMTSNGETLVGVELGTFESYRPDDSALAGITTPAHVLVSEDSPGFFHEAAAWLAGRTGFEVVQTPGSHAPQFDHPDELVRTIRPLLRMHT</sequence>
<evidence type="ECO:0000313" key="3">
    <source>
        <dbReference type="Proteomes" id="UP000053923"/>
    </source>
</evidence>
<dbReference type="OrthoDB" id="3210164at2"/>
<dbReference type="AlphaFoldDB" id="A0A101J9M4"/>
<evidence type="ECO:0000313" key="2">
    <source>
        <dbReference type="EMBL" id="KUL22715.1"/>
    </source>
</evidence>
<dbReference type="GO" id="GO:0046503">
    <property type="term" value="P:glycerolipid catabolic process"/>
    <property type="evidence" value="ECO:0007669"/>
    <property type="project" value="TreeGrafter"/>
</dbReference>
<accession>A0A101J9M4</accession>
<organism evidence="2 3">
    <name type="scientific">Streptomyces regalis</name>
    <dbReference type="NCBI Taxonomy" id="68262"/>
    <lineage>
        <taxon>Bacteria</taxon>
        <taxon>Bacillati</taxon>
        <taxon>Actinomycetota</taxon>
        <taxon>Actinomycetes</taxon>
        <taxon>Kitasatosporales</taxon>
        <taxon>Streptomycetaceae</taxon>
        <taxon>Streptomyces</taxon>
    </lineage>
</organism>
<reference evidence="3" key="1">
    <citation type="submission" date="2015-10" db="EMBL/GenBank/DDBJ databases">
        <authorList>
            <person name="Ju K.-S."/>
            <person name="Doroghazi J.R."/>
            <person name="Metcalf W.W."/>
        </authorList>
    </citation>
    <scope>NUCLEOTIDE SEQUENCE [LARGE SCALE GENOMIC DNA]</scope>
    <source>
        <strain evidence="3">NRRL 3151</strain>
    </source>
</reference>
<dbReference type="InterPro" id="IPR000073">
    <property type="entry name" value="AB_hydrolase_1"/>
</dbReference>
<evidence type="ECO:0000259" key="1">
    <source>
        <dbReference type="Pfam" id="PF12697"/>
    </source>
</evidence>
<proteinExistence type="predicted"/>
<dbReference type="SUPFAM" id="SSF53474">
    <property type="entry name" value="alpha/beta-Hydrolases"/>
    <property type="match status" value="1"/>
</dbReference>
<dbReference type="InterPro" id="IPR050471">
    <property type="entry name" value="AB_hydrolase"/>
</dbReference>
<dbReference type="PANTHER" id="PTHR43433">
    <property type="entry name" value="HYDROLASE, ALPHA/BETA FOLD FAMILY PROTEIN"/>
    <property type="match status" value="1"/>
</dbReference>
<protein>
    <recommendedName>
        <fullName evidence="1">AB hydrolase-1 domain-containing protein</fullName>
    </recommendedName>
</protein>
<dbReference type="Gene3D" id="3.40.50.1820">
    <property type="entry name" value="alpha/beta hydrolase"/>
    <property type="match status" value="1"/>
</dbReference>
<comment type="caution">
    <text evidence="2">The sequence shown here is derived from an EMBL/GenBank/DDBJ whole genome shotgun (WGS) entry which is preliminary data.</text>
</comment>
<dbReference type="RefSeq" id="WP_062713266.1">
    <property type="nucleotide sequence ID" value="NZ_LLZG01000394.1"/>
</dbReference>